<gene>
    <name evidence="1" type="ORF">V2W30_40025</name>
</gene>
<keyword evidence="1" id="KW-0378">Hydrolase</keyword>
<name>A0ACD5AV54_9ACTN</name>
<organism evidence="1 2">
    <name type="scientific">Streptomyces citrinus</name>
    <dbReference type="NCBI Taxonomy" id="3118173"/>
    <lineage>
        <taxon>Bacteria</taxon>
        <taxon>Bacillati</taxon>
        <taxon>Actinomycetota</taxon>
        <taxon>Actinomycetes</taxon>
        <taxon>Kitasatosporales</taxon>
        <taxon>Streptomycetaceae</taxon>
        <taxon>Streptomyces</taxon>
    </lineage>
</organism>
<keyword evidence="2" id="KW-1185">Reference proteome</keyword>
<evidence type="ECO:0000313" key="1">
    <source>
        <dbReference type="EMBL" id="WWQ69373.1"/>
    </source>
</evidence>
<dbReference type="Proteomes" id="UP001432251">
    <property type="component" value="Plasmid p1"/>
</dbReference>
<sequence>MRLLATATSTAAALAALISPVAPAPGGPGPLGSPGDMLSMPVSDAVKVLPVAAEHRSGYERTAFHHWVDADHDGCDTRAEVLKAEAFISPQSGARCKISGGEWYSSYDNTYVGDAHQLDVDHMVPLAEAWDSGAATWSANQREAYANDLGDERSLRVVSAKTNRAKGDQDVAQWLPPFAGARCAYVADWVATKMRWQLAVDTAEKRAITKELASCPNTPVRVVFAR</sequence>
<keyword evidence="1" id="KW-0255">Endonuclease</keyword>
<keyword evidence="1" id="KW-0540">Nuclease</keyword>
<reference evidence="1" key="1">
    <citation type="journal article" date="2025" name="Int. J. Syst. Evol. Microbiol.">
        <title>Streptomyces citrinus sp. nov., with yellow diffusible pigment.</title>
        <authorList>
            <person name="He Y."/>
            <person name="Yang E."/>
            <person name="Xu J."/>
            <person name="Sun Y."/>
            <person name="Sun L."/>
        </authorList>
    </citation>
    <scope>NUCLEOTIDE SEQUENCE</scope>
    <source>
        <strain evidence="1">Q6</strain>
    </source>
</reference>
<protein>
    <submittedName>
        <fullName evidence="1">HNH endonuclease family protein</fullName>
    </submittedName>
</protein>
<evidence type="ECO:0000313" key="2">
    <source>
        <dbReference type="Proteomes" id="UP001432251"/>
    </source>
</evidence>
<proteinExistence type="predicted"/>
<dbReference type="EMBL" id="CP146023">
    <property type="protein sequence ID" value="WWQ69373.1"/>
    <property type="molecule type" value="Genomic_DNA"/>
</dbReference>
<geneLocation type="plasmid" evidence="1 2">
    <name>p1</name>
</geneLocation>
<accession>A0ACD5AV54</accession>
<keyword evidence="1" id="KW-0614">Plasmid</keyword>